<gene>
    <name evidence="2" type="ORF">CVT24_000104</name>
</gene>
<keyword evidence="1" id="KW-0472">Membrane</keyword>
<dbReference type="EMBL" id="NHTK01005746">
    <property type="protein sequence ID" value="PPQ74536.1"/>
    <property type="molecule type" value="Genomic_DNA"/>
</dbReference>
<name>A0A409W7Q0_9AGAR</name>
<comment type="caution">
    <text evidence="2">The sequence shown here is derived from an EMBL/GenBank/DDBJ whole genome shotgun (WGS) entry which is preliminary data.</text>
</comment>
<organism evidence="2 3">
    <name type="scientific">Panaeolus cyanescens</name>
    <dbReference type="NCBI Taxonomy" id="181874"/>
    <lineage>
        <taxon>Eukaryota</taxon>
        <taxon>Fungi</taxon>
        <taxon>Dikarya</taxon>
        <taxon>Basidiomycota</taxon>
        <taxon>Agaricomycotina</taxon>
        <taxon>Agaricomycetes</taxon>
        <taxon>Agaricomycetidae</taxon>
        <taxon>Agaricales</taxon>
        <taxon>Agaricineae</taxon>
        <taxon>Galeropsidaceae</taxon>
        <taxon>Panaeolus</taxon>
    </lineage>
</organism>
<dbReference type="InParanoid" id="A0A409W7Q0"/>
<dbReference type="AlphaFoldDB" id="A0A409W7Q0"/>
<protein>
    <recommendedName>
        <fullName evidence="4">MARVEL domain-containing protein</fullName>
    </recommendedName>
</protein>
<feature type="transmembrane region" description="Helical" evidence="1">
    <location>
        <begin position="41"/>
        <end position="64"/>
    </location>
</feature>
<dbReference type="Proteomes" id="UP000284842">
    <property type="component" value="Unassembled WGS sequence"/>
</dbReference>
<evidence type="ECO:0000313" key="2">
    <source>
        <dbReference type="EMBL" id="PPQ74536.1"/>
    </source>
</evidence>
<keyword evidence="3" id="KW-1185">Reference proteome</keyword>
<keyword evidence="1" id="KW-0812">Transmembrane</keyword>
<feature type="transmembrane region" description="Helical" evidence="1">
    <location>
        <begin position="121"/>
        <end position="143"/>
    </location>
</feature>
<accession>A0A409W7Q0</accession>
<feature type="transmembrane region" description="Helical" evidence="1">
    <location>
        <begin position="12"/>
        <end position="35"/>
    </location>
</feature>
<evidence type="ECO:0000256" key="1">
    <source>
        <dbReference type="SAM" id="Phobius"/>
    </source>
</evidence>
<dbReference type="OrthoDB" id="3364107at2759"/>
<dbReference type="STRING" id="181874.A0A409W7Q0"/>
<keyword evidence="1" id="KW-1133">Transmembrane helix</keyword>
<feature type="transmembrane region" description="Helical" evidence="1">
    <location>
        <begin position="71"/>
        <end position="94"/>
    </location>
</feature>
<reference evidence="2 3" key="1">
    <citation type="journal article" date="2018" name="Evol. Lett.">
        <title>Horizontal gene cluster transfer increased hallucinogenic mushroom diversity.</title>
        <authorList>
            <person name="Reynolds H.T."/>
            <person name="Vijayakumar V."/>
            <person name="Gluck-Thaler E."/>
            <person name="Korotkin H.B."/>
            <person name="Matheny P.B."/>
            <person name="Slot J.C."/>
        </authorList>
    </citation>
    <scope>NUCLEOTIDE SEQUENCE [LARGE SCALE GENOMIC DNA]</scope>
    <source>
        <strain evidence="2 3">2629</strain>
    </source>
</reference>
<sequence>MGQLQIWRNIALALCLLMNLAATGLVVHFLVITVIPPAGPFIYSFQIVGLVVGTIGLLFIPALLIGKISVIFDLIIMFILWVLWLTEVVLVGQFRQSFLDYGRSDYIFWANYYGYLVDFPYSINCTSITGLIHFLALLIYAIVRQSRGNPIWKQHIRRINEPVVQPVFMPQYYAPQMTMPWPPNQPVAYGAPMVYNAWPAGPNYSPQPMNNDGSAITTPPVAHAPVTIYPEKSS</sequence>
<evidence type="ECO:0008006" key="4">
    <source>
        <dbReference type="Google" id="ProtNLM"/>
    </source>
</evidence>
<proteinExistence type="predicted"/>
<evidence type="ECO:0000313" key="3">
    <source>
        <dbReference type="Proteomes" id="UP000284842"/>
    </source>
</evidence>